<comment type="caution">
    <text evidence="1">The sequence shown here is derived from an EMBL/GenBank/DDBJ whole genome shotgun (WGS) entry which is preliminary data.</text>
</comment>
<gene>
    <name evidence="1" type="ORF">Bhyg_03184</name>
</gene>
<evidence type="ECO:0000313" key="1">
    <source>
        <dbReference type="EMBL" id="KAJ6647959.1"/>
    </source>
</evidence>
<dbReference type="Proteomes" id="UP001151699">
    <property type="component" value="Chromosome A"/>
</dbReference>
<sequence>YFEQAAQRYKPTTLWSMYSMLKKTIISNHNVTISKYSRLISFLKVKMIGYESKKAKDFDSDEIKKFLLEAQDVQFMAVMDVVVFGISVGYRSDEITKVLFEHVTDSEAEIIVRMKRKCSR</sequence>
<protein>
    <submittedName>
        <fullName evidence="1">Uncharacterized protein</fullName>
    </submittedName>
</protein>
<dbReference type="EMBL" id="WJQU01000001">
    <property type="protein sequence ID" value="KAJ6647959.1"/>
    <property type="molecule type" value="Genomic_DNA"/>
</dbReference>
<dbReference type="OrthoDB" id="7698948at2759"/>
<feature type="non-terminal residue" evidence="1">
    <location>
        <position position="120"/>
    </location>
</feature>
<accession>A0A9Q0NEM5</accession>
<proteinExistence type="predicted"/>
<keyword evidence="2" id="KW-1185">Reference proteome</keyword>
<evidence type="ECO:0000313" key="2">
    <source>
        <dbReference type="Proteomes" id="UP001151699"/>
    </source>
</evidence>
<dbReference type="AlphaFoldDB" id="A0A9Q0NEM5"/>
<organism evidence="1 2">
    <name type="scientific">Pseudolycoriella hygida</name>
    <dbReference type="NCBI Taxonomy" id="35572"/>
    <lineage>
        <taxon>Eukaryota</taxon>
        <taxon>Metazoa</taxon>
        <taxon>Ecdysozoa</taxon>
        <taxon>Arthropoda</taxon>
        <taxon>Hexapoda</taxon>
        <taxon>Insecta</taxon>
        <taxon>Pterygota</taxon>
        <taxon>Neoptera</taxon>
        <taxon>Endopterygota</taxon>
        <taxon>Diptera</taxon>
        <taxon>Nematocera</taxon>
        <taxon>Sciaroidea</taxon>
        <taxon>Sciaridae</taxon>
        <taxon>Pseudolycoriella</taxon>
    </lineage>
</organism>
<name>A0A9Q0NEM5_9DIPT</name>
<reference evidence="1" key="1">
    <citation type="submission" date="2022-07" db="EMBL/GenBank/DDBJ databases">
        <authorList>
            <person name="Trinca V."/>
            <person name="Uliana J.V.C."/>
            <person name="Torres T.T."/>
            <person name="Ward R.J."/>
            <person name="Monesi N."/>
        </authorList>
    </citation>
    <scope>NUCLEOTIDE SEQUENCE</scope>
    <source>
        <strain evidence="1">HSMRA1968</strain>
        <tissue evidence="1">Whole embryos</tissue>
    </source>
</reference>